<protein>
    <submittedName>
        <fullName evidence="1">Uncharacterized protein</fullName>
    </submittedName>
</protein>
<dbReference type="EMBL" id="MEIU01000054">
    <property type="protein sequence ID" value="PIT60358.1"/>
    <property type="molecule type" value="Genomic_DNA"/>
</dbReference>
<dbReference type="RefSeq" id="WP_100123524.1">
    <property type="nucleotide sequence ID" value="NZ_MEIU01000054.1"/>
</dbReference>
<accession>A0A855FPG7</accession>
<dbReference type="AlphaFoldDB" id="A0A855FPG7"/>
<dbReference type="Proteomes" id="UP000230463">
    <property type="component" value="Unassembled WGS sequence"/>
</dbReference>
<name>A0A855FPG7_9NEIS</name>
<proteinExistence type="predicted"/>
<evidence type="ECO:0000313" key="2">
    <source>
        <dbReference type="Proteomes" id="UP000230463"/>
    </source>
</evidence>
<gene>
    <name evidence="1" type="ORF">BHC57_04385</name>
</gene>
<evidence type="ECO:0000313" key="1">
    <source>
        <dbReference type="EMBL" id="PIT60358.1"/>
    </source>
</evidence>
<comment type="caution">
    <text evidence="1">The sequence shown here is derived from an EMBL/GenBank/DDBJ whole genome shotgun (WGS) entry which is preliminary data.</text>
</comment>
<reference evidence="1 2" key="1">
    <citation type="journal article" date="2017" name="MBio">
        <title>Type VI secretion-mediated competition in the bee gut microbiome.</title>
        <authorList>
            <person name="Steele M.I."/>
            <person name="Kwong W.K."/>
            <person name="Powell J.E."/>
            <person name="Whiteley M."/>
            <person name="Moran N.A."/>
        </authorList>
    </citation>
    <scope>NUCLEOTIDE SEQUENCE [LARGE SCALE GENOMIC DNA]</scope>
    <source>
        <strain evidence="1 2">HK3</strain>
    </source>
</reference>
<sequence>MSGLVAHKMTIFMQKRGDKDDSIPHLHIILNDPCIDRITSAEDMVIIVNCTSIKEGVDDYDKTCILKAGCHPFIVRDSYITYRRITLESAYFIETKIASGDFITYAPVAHDLYIQILSGLLSSKAVSLKYKRFIKAAIEQNACGDFQPIGII</sequence>
<organism evidence="1 2">
    <name type="scientific">Snodgrassella alvi</name>
    <dbReference type="NCBI Taxonomy" id="1196083"/>
    <lineage>
        <taxon>Bacteria</taxon>
        <taxon>Pseudomonadati</taxon>
        <taxon>Pseudomonadota</taxon>
        <taxon>Betaproteobacteria</taxon>
        <taxon>Neisseriales</taxon>
        <taxon>Neisseriaceae</taxon>
        <taxon>Snodgrassella</taxon>
    </lineage>
</organism>